<reference evidence="2" key="1">
    <citation type="journal article" date="2023" name="G3 (Bethesda)">
        <title>Genome assembly and association tests identify interacting loci associated with vigor, precocity, and sex in interspecific pistachio rootstocks.</title>
        <authorList>
            <person name="Palmer W."/>
            <person name="Jacygrad E."/>
            <person name="Sagayaradj S."/>
            <person name="Cavanaugh K."/>
            <person name="Han R."/>
            <person name="Bertier L."/>
            <person name="Beede B."/>
            <person name="Kafkas S."/>
            <person name="Golino D."/>
            <person name="Preece J."/>
            <person name="Michelmore R."/>
        </authorList>
    </citation>
    <scope>NUCLEOTIDE SEQUENCE [LARGE SCALE GENOMIC DNA]</scope>
</reference>
<name>A0ACC1AK82_9ROSI</name>
<dbReference type="Proteomes" id="UP001164250">
    <property type="component" value="Chromosome 10"/>
</dbReference>
<keyword evidence="2" id="KW-1185">Reference proteome</keyword>
<evidence type="ECO:0000313" key="1">
    <source>
        <dbReference type="EMBL" id="KAJ0087110.1"/>
    </source>
</evidence>
<evidence type="ECO:0000313" key="2">
    <source>
        <dbReference type="Proteomes" id="UP001164250"/>
    </source>
</evidence>
<comment type="caution">
    <text evidence="1">The sequence shown here is derived from an EMBL/GenBank/DDBJ whole genome shotgun (WGS) entry which is preliminary data.</text>
</comment>
<dbReference type="EMBL" id="CM047906">
    <property type="protein sequence ID" value="KAJ0087110.1"/>
    <property type="molecule type" value="Genomic_DNA"/>
</dbReference>
<proteinExistence type="predicted"/>
<accession>A0ACC1AK82</accession>
<protein>
    <submittedName>
        <fullName evidence="1">Uncharacterized protein</fullName>
    </submittedName>
</protein>
<gene>
    <name evidence="1" type="ORF">Patl1_08237</name>
</gene>
<sequence>MGIQRMLLQLITIIGSRVILAASAEPNKLFRLQNLVAQINVGMLASQYPFGTTEGCSYDHNFRITCNHTLYNPPKAFLVESNINVIGNFTQRHWHKLCGSACEYLLAVLGVEEKKAHHTPYSSSAFSRRGEDSSVVSLKKRKTHQFVLVLSCRFWKQ</sequence>
<organism evidence="1 2">
    <name type="scientific">Pistacia atlantica</name>
    <dbReference type="NCBI Taxonomy" id="434234"/>
    <lineage>
        <taxon>Eukaryota</taxon>
        <taxon>Viridiplantae</taxon>
        <taxon>Streptophyta</taxon>
        <taxon>Embryophyta</taxon>
        <taxon>Tracheophyta</taxon>
        <taxon>Spermatophyta</taxon>
        <taxon>Magnoliopsida</taxon>
        <taxon>eudicotyledons</taxon>
        <taxon>Gunneridae</taxon>
        <taxon>Pentapetalae</taxon>
        <taxon>rosids</taxon>
        <taxon>malvids</taxon>
        <taxon>Sapindales</taxon>
        <taxon>Anacardiaceae</taxon>
        <taxon>Pistacia</taxon>
    </lineage>
</organism>